<keyword evidence="1" id="KW-0479">Metal-binding</keyword>
<dbReference type="AlphaFoldDB" id="A0A6A6GUM1"/>
<dbReference type="OrthoDB" id="5413281at2759"/>
<gene>
    <name evidence="3" type="ORF">EV356DRAFT_436707</name>
</gene>
<evidence type="ECO:0000313" key="4">
    <source>
        <dbReference type="Proteomes" id="UP000800092"/>
    </source>
</evidence>
<evidence type="ECO:0000259" key="2">
    <source>
        <dbReference type="PROSITE" id="PS50966"/>
    </source>
</evidence>
<dbReference type="GO" id="GO:0008270">
    <property type="term" value="F:zinc ion binding"/>
    <property type="evidence" value="ECO:0007669"/>
    <property type="project" value="UniProtKB-KW"/>
</dbReference>
<dbReference type="InterPro" id="IPR007527">
    <property type="entry name" value="Znf_SWIM"/>
</dbReference>
<name>A0A6A6GUM1_VIRVR</name>
<dbReference type="PROSITE" id="PS50966">
    <property type="entry name" value="ZF_SWIM"/>
    <property type="match status" value="1"/>
</dbReference>
<protein>
    <recommendedName>
        <fullName evidence="2">SWIM-type domain-containing protein</fullName>
    </recommendedName>
</protein>
<evidence type="ECO:0000256" key="1">
    <source>
        <dbReference type="PROSITE-ProRule" id="PRU00325"/>
    </source>
</evidence>
<accession>A0A6A6GUM1</accession>
<proteinExistence type="predicted"/>
<organism evidence="3 4">
    <name type="scientific">Viridothelium virens</name>
    <name type="common">Speckled blister lichen</name>
    <name type="synonym">Trypethelium virens</name>
    <dbReference type="NCBI Taxonomy" id="1048519"/>
    <lineage>
        <taxon>Eukaryota</taxon>
        <taxon>Fungi</taxon>
        <taxon>Dikarya</taxon>
        <taxon>Ascomycota</taxon>
        <taxon>Pezizomycotina</taxon>
        <taxon>Dothideomycetes</taxon>
        <taxon>Dothideomycetes incertae sedis</taxon>
        <taxon>Trypetheliales</taxon>
        <taxon>Trypetheliaceae</taxon>
        <taxon>Viridothelium</taxon>
    </lineage>
</organism>
<feature type="domain" description="SWIM-type" evidence="2">
    <location>
        <begin position="80"/>
        <end position="148"/>
    </location>
</feature>
<feature type="non-terminal residue" evidence="3">
    <location>
        <position position="174"/>
    </location>
</feature>
<evidence type="ECO:0000313" key="3">
    <source>
        <dbReference type="EMBL" id="KAF2229377.1"/>
    </source>
</evidence>
<feature type="non-terminal residue" evidence="3">
    <location>
        <position position="1"/>
    </location>
</feature>
<dbReference type="Proteomes" id="UP000800092">
    <property type="component" value="Unassembled WGS sequence"/>
</dbReference>
<keyword evidence="1" id="KW-0862">Zinc</keyword>
<keyword evidence="1" id="KW-0863">Zinc-finger</keyword>
<reference evidence="3" key="1">
    <citation type="journal article" date="2020" name="Stud. Mycol.">
        <title>101 Dothideomycetes genomes: a test case for predicting lifestyles and emergence of pathogens.</title>
        <authorList>
            <person name="Haridas S."/>
            <person name="Albert R."/>
            <person name="Binder M."/>
            <person name="Bloem J."/>
            <person name="Labutti K."/>
            <person name="Salamov A."/>
            <person name="Andreopoulos B."/>
            <person name="Baker S."/>
            <person name="Barry K."/>
            <person name="Bills G."/>
            <person name="Bluhm B."/>
            <person name="Cannon C."/>
            <person name="Castanera R."/>
            <person name="Culley D."/>
            <person name="Daum C."/>
            <person name="Ezra D."/>
            <person name="Gonzalez J."/>
            <person name="Henrissat B."/>
            <person name="Kuo A."/>
            <person name="Liang C."/>
            <person name="Lipzen A."/>
            <person name="Lutzoni F."/>
            <person name="Magnuson J."/>
            <person name="Mondo S."/>
            <person name="Nolan M."/>
            <person name="Ohm R."/>
            <person name="Pangilinan J."/>
            <person name="Park H.-J."/>
            <person name="Ramirez L."/>
            <person name="Alfaro M."/>
            <person name="Sun H."/>
            <person name="Tritt A."/>
            <person name="Yoshinaga Y."/>
            <person name="Zwiers L.-H."/>
            <person name="Turgeon B."/>
            <person name="Goodwin S."/>
            <person name="Spatafora J."/>
            <person name="Crous P."/>
            <person name="Grigoriev I."/>
        </authorList>
    </citation>
    <scope>NUCLEOTIDE SEQUENCE</scope>
    <source>
        <strain evidence="3">Tuck. ex Michener</strain>
    </source>
</reference>
<dbReference type="EMBL" id="ML991865">
    <property type="protein sequence ID" value="KAF2229377.1"/>
    <property type="molecule type" value="Genomic_DNA"/>
</dbReference>
<sequence>NPLLGLSVKGTRLLLTLHVLFPHELLPALDLLERGCVLRTVVKPRAAILPNQNLGPDTLSLLIQSEQNDKQITAYYVQHYEVRLHAWHCSCPAFAFAAFPASMWLNVEGPMDDARKAEATKAWRFGGLGVRGQVPVCKHLLACLLGQQCLLLQDFVREKELSVEEAAGWAAGLG</sequence>
<keyword evidence="4" id="KW-1185">Reference proteome</keyword>